<dbReference type="InterPro" id="IPR002083">
    <property type="entry name" value="MATH/TRAF_dom"/>
</dbReference>
<reference evidence="2 3" key="1">
    <citation type="submission" date="2016-08" db="EMBL/GenBank/DDBJ databases">
        <title>Genomes of anaerobic fungi encode conserved fungal cellulosomes for biomass hydrolysis.</title>
        <authorList>
            <consortium name="DOE Joint Genome Institute"/>
            <person name="Haitjema C.H."/>
            <person name="Gilmore S.P."/>
            <person name="Henske J.K."/>
            <person name="Solomon K.V."/>
            <person name="De Groot R."/>
            <person name="Kuo A."/>
            <person name="Mondo S.J."/>
            <person name="Salamov A.A."/>
            <person name="Labutti K."/>
            <person name="Zhao Z."/>
            <person name="Chiniquy J."/>
            <person name="Barry K."/>
            <person name="Brewer H.M."/>
            <person name="Purvine S.O."/>
            <person name="Wright A.T."/>
            <person name="Boxma B."/>
            <person name="Van Alen T."/>
            <person name="Hackstein J.H."/>
            <person name="Baker S.E."/>
            <person name="Grigoriev I.V."/>
            <person name="O'Malley M.A."/>
        </authorList>
    </citation>
    <scope>NUCLEOTIDE SEQUENCE [LARGE SCALE GENOMIC DNA]</scope>
    <source>
        <strain evidence="3">finn</strain>
    </source>
</reference>
<feature type="domain" description="MATH" evidence="1">
    <location>
        <begin position="197"/>
        <end position="294"/>
    </location>
</feature>
<dbReference type="SUPFAM" id="SSF49599">
    <property type="entry name" value="TRAF domain-like"/>
    <property type="match status" value="1"/>
</dbReference>
<proteinExistence type="predicted"/>
<evidence type="ECO:0000313" key="2">
    <source>
        <dbReference type="EMBL" id="ORX42613.1"/>
    </source>
</evidence>
<dbReference type="Proteomes" id="UP000193719">
    <property type="component" value="Unassembled WGS sequence"/>
</dbReference>
<accession>A0A1Y1UXY6</accession>
<dbReference type="AlphaFoldDB" id="A0A1Y1UXY6"/>
<protein>
    <recommendedName>
        <fullName evidence="1">MATH domain-containing protein</fullName>
    </recommendedName>
</protein>
<gene>
    <name evidence="2" type="ORF">BCR36DRAFT_374346</name>
</gene>
<dbReference type="EMBL" id="MCFH01000062">
    <property type="protein sequence ID" value="ORX42613.1"/>
    <property type="molecule type" value="Genomic_DNA"/>
</dbReference>
<sequence length="600" mass="71035">MSDSEKTINIDDSDNEHNILTNFSSTKSFKIDKNIQKLLENNEYISIINIQINIIIFNYHILNDRGEDKESRINKIVLKNDKNNISIQLKRDNKNNPITFISSYEFKKNNKTLFTKKDSRIHYLDNGEDVNFPFNIKKKNKKLFNTITVKIKYMEENEKIYESSQLFLKVDRSDIIYQGYYECKIEDSDFKNLVNNKLVTKDIDKDTDDGYKWCIILGKFYDDNEEYLSLYLRNKDVDNFLSDDDNIYIQFVFVVYDNNENTKGILRYTPTQYKYNFHIGKIGFEKFIKLADLDLSFNVGLNIRVYNKSGIVFLYFLYEAIIIINKIIINKAYILTNNYVKKDSITFTNITEENFKKKLKNLINNEIEYEVIDGGYIKYPISKSDDEMKYSCPSEVKLDKLGYKLEIDMKLNNNNNIDMIYKINTEDGNTKIDNKNIKYKIVVSLQNQNQGYKENNFYIIKKNISESVKIEDYIEKEGKVWSVICNNNNETKPIEINDSVLCIYIIIIKERVLNYEVKKEFKGYSIKENEVFGEGKTFEKTIRKNSTIQLYKKVDNENIIAKLEEEGKNDEHIIFTEDNLKEYLKPLPDNEDAYIRKKEE</sequence>
<evidence type="ECO:0000313" key="3">
    <source>
        <dbReference type="Proteomes" id="UP000193719"/>
    </source>
</evidence>
<name>A0A1Y1UXY6_9FUNG</name>
<dbReference type="Pfam" id="PF22486">
    <property type="entry name" value="MATH_2"/>
    <property type="match status" value="1"/>
</dbReference>
<keyword evidence="3" id="KW-1185">Reference proteome</keyword>
<comment type="caution">
    <text evidence="2">The sequence shown here is derived from an EMBL/GenBank/DDBJ whole genome shotgun (WGS) entry which is preliminary data.</text>
</comment>
<organism evidence="2 3">
    <name type="scientific">Piromyces finnis</name>
    <dbReference type="NCBI Taxonomy" id="1754191"/>
    <lineage>
        <taxon>Eukaryota</taxon>
        <taxon>Fungi</taxon>
        <taxon>Fungi incertae sedis</taxon>
        <taxon>Chytridiomycota</taxon>
        <taxon>Chytridiomycota incertae sedis</taxon>
        <taxon>Neocallimastigomycetes</taxon>
        <taxon>Neocallimastigales</taxon>
        <taxon>Neocallimastigaceae</taxon>
        <taxon>Piromyces</taxon>
    </lineage>
</organism>
<reference evidence="2 3" key="2">
    <citation type="submission" date="2016-08" db="EMBL/GenBank/DDBJ databases">
        <title>Pervasive Adenine N6-methylation of Active Genes in Fungi.</title>
        <authorList>
            <consortium name="DOE Joint Genome Institute"/>
            <person name="Mondo S.J."/>
            <person name="Dannebaum R.O."/>
            <person name="Kuo R.C."/>
            <person name="Labutti K."/>
            <person name="Haridas S."/>
            <person name="Kuo A."/>
            <person name="Salamov A."/>
            <person name="Ahrendt S.R."/>
            <person name="Lipzen A."/>
            <person name="Sullivan W."/>
            <person name="Andreopoulos W.B."/>
            <person name="Clum A."/>
            <person name="Lindquist E."/>
            <person name="Daum C."/>
            <person name="Ramamoorthy G.K."/>
            <person name="Gryganskyi A."/>
            <person name="Culley D."/>
            <person name="Magnuson J.K."/>
            <person name="James T.Y."/>
            <person name="O'Malley M.A."/>
            <person name="Stajich J.E."/>
            <person name="Spatafora J.W."/>
            <person name="Visel A."/>
            <person name="Grigoriev I.V."/>
        </authorList>
    </citation>
    <scope>NUCLEOTIDE SEQUENCE [LARGE SCALE GENOMIC DNA]</scope>
    <source>
        <strain evidence="3">finn</strain>
    </source>
</reference>
<evidence type="ECO:0000259" key="1">
    <source>
        <dbReference type="Pfam" id="PF22486"/>
    </source>
</evidence>
<dbReference type="CDD" id="cd00121">
    <property type="entry name" value="MATH"/>
    <property type="match status" value="1"/>
</dbReference>